<organism evidence="9 29">
    <name type="scientific">Listeria monocytogenes</name>
    <dbReference type="NCBI Taxonomy" id="1639"/>
    <lineage>
        <taxon>Bacteria</taxon>
        <taxon>Bacillati</taxon>
        <taxon>Bacillota</taxon>
        <taxon>Bacilli</taxon>
        <taxon>Bacillales</taxon>
        <taxon>Listeriaceae</taxon>
        <taxon>Listeria</taxon>
    </lineage>
</organism>
<dbReference type="EMBL" id="AABBYJ010000006">
    <property type="protein sequence ID" value="EAG4331626.1"/>
    <property type="molecule type" value="Genomic_DNA"/>
</dbReference>
<dbReference type="Proteomes" id="UP000548278">
    <property type="component" value="Unassembled WGS sequence"/>
</dbReference>
<dbReference type="EMBL" id="AAANYN010000023">
    <property type="protein sequence ID" value="EAD5775173.1"/>
    <property type="molecule type" value="Genomic_DNA"/>
</dbReference>
<reference evidence="1 17" key="1">
    <citation type="submission" date="2018-06" db="EMBL/GenBank/DDBJ databases">
        <authorList>
            <consortium name="PulseNet: The National Subtyping Network for Foodborne Disease Surveillance"/>
            <person name="Tarr C.L."/>
            <person name="Trees E."/>
            <person name="Katz L.S."/>
            <person name="Carleton-Romer H.A."/>
            <person name="Stroika S."/>
            <person name="Kucerova Z."/>
            <person name="Roache K.F."/>
            <person name="Sabol A.L."/>
            <person name="Besser J."/>
            <person name="Gerner-Smidt P."/>
        </authorList>
    </citation>
    <scope>NUCLEOTIDE SEQUENCE [LARGE SCALE GENOMIC DNA]</scope>
    <source>
        <strain evidence="1 17">2015L-6227</strain>
    </source>
</reference>
<dbReference type="Proteomes" id="UP000478704">
    <property type="component" value="Unassembled WGS sequence"/>
</dbReference>
<dbReference type="EMBL" id="AAAMZD010000001">
    <property type="protein sequence ID" value="EAD3791930.1"/>
    <property type="molecule type" value="Genomic_DNA"/>
</dbReference>
<evidence type="ECO:0000313" key="29">
    <source>
        <dbReference type="Proteomes" id="UP000548278"/>
    </source>
</evidence>
<evidence type="ECO:0000313" key="4">
    <source>
        <dbReference type="EMBL" id="EAD5786828.1"/>
    </source>
</evidence>
<dbReference type="EMBL" id="AALEDS010000004">
    <property type="protein sequence ID" value="ECY6544061.1"/>
    <property type="molecule type" value="Genomic_DNA"/>
</dbReference>
<dbReference type="EMBL" id="AABBAW010000001">
    <property type="protein sequence ID" value="EAG2514343.1"/>
    <property type="molecule type" value="Genomic_DNA"/>
</dbReference>
<dbReference type="EMBL" id="AAAIKW010000013">
    <property type="protein sequence ID" value="EAC4553582.1"/>
    <property type="molecule type" value="Genomic_DNA"/>
</dbReference>
<dbReference type="Proteomes" id="UP000337746">
    <property type="component" value="Unassembled WGS sequence"/>
</dbReference>
<dbReference type="Proteomes" id="UP000423131">
    <property type="component" value="Unassembled WGS sequence"/>
</dbReference>
<evidence type="ECO:0000313" key="18">
    <source>
        <dbReference type="Proteomes" id="UP000344343"/>
    </source>
</evidence>
<evidence type="ECO:0000313" key="10">
    <source>
        <dbReference type="EMBL" id="EAK9317881.1"/>
    </source>
</evidence>
<evidence type="ECO:0000313" key="15">
    <source>
        <dbReference type="EMBL" id="EDP8514502.1"/>
    </source>
</evidence>
<dbReference type="EMBL" id="AACKDQ010000031">
    <property type="protein sequence ID" value="EAK9317881.1"/>
    <property type="molecule type" value="Genomic_DNA"/>
</dbReference>
<dbReference type="AlphaFoldDB" id="A0A457UDN2"/>
<evidence type="ECO:0000313" key="3">
    <source>
        <dbReference type="EMBL" id="EAD5775173.1"/>
    </source>
</evidence>
<evidence type="ECO:0000313" key="2">
    <source>
        <dbReference type="EMBL" id="EAD3791930.1"/>
    </source>
</evidence>
<evidence type="ECO:0000313" key="9">
    <source>
        <dbReference type="EMBL" id="EAG6990374.1"/>
    </source>
</evidence>
<dbReference type="Proteomes" id="UP000345329">
    <property type="component" value="Unassembled WGS sequence"/>
</dbReference>
<dbReference type="Proteomes" id="UP000410967">
    <property type="component" value="Unassembled WGS sequence"/>
</dbReference>
<dbReference type="Proteomes" id="UP000364988">
    <property type="component" value="Unassembled WGS sequence"/>
</dbReference>
<dbReference type="Proteomes" id="UP000540117">
    <property type="component" value="Unassembled WGS sequence"/>
</dbReference>
<evidence type="ECO:0000313" key="24">
    <source>
        <dbReference type="Proteomes" id="UP000410967"/>
    </source>
</evidence>
<reference evidence="22 23" key="3">
    <citation type="submission" date="2019-07" db="EMBL/GenBank/DDBJ databases">
        <authorList>
            <consortium name="GenomeTrakr: Next Generation Sequencing Network for Food Pathogen Tracability"/>
        </authorList>
    </citation>
    <scope>NUCLEOTIDE SEQUENCE [LARGE SCALE GENOMIC DNA]</scope>
    <source>
        <strain evidence="4 18">FDA00013853</strain>
        <strain evidence="11 25">FDA00014336</strain>
        <strain evidence="13 22">FDA00014370</strain>
        <strain evidence="12 23">FDA00014392</strain>
        <strain evidence="15">FDA00015054</strain>
        <strain evidence="7 28">FDA1005580-S054-001</strain>
        <strain evidence="26">FDA1090798-S029-001</strain>
        <strain evidence="6 27">FDA960927-006-004</strain>
        <strain evidence="8 30">FLAG-38921</strain>
        <strain evidence="5 16">FLAG-54356</strain>
        <strain evidence="3 21">FSIS31901579</strain>
        <strain evidence="2 19">VA-WGS-00405</strain>
    </source>
</reference>
<dbReference type="Proteomes" id="UP000398321">
    <property type="component" value="Unassembled WGS sequence"/>
</dbReference>
<evidence type="ECO:0000313" key="11">
    <source>
        <dbReference type="EMBL" id="ECB9474834.1"/>
    </source>
</evidence>
<evidence type="ECO:0000313" key="30">
    <source>
        <dbReference type="Proteomes" id="UP000566721"/>
    </source>
</evidence>
<dbReference type="Proteomes" id="UP000344343">
    <property type="component" value="Unassembled WGS sequence"/>
</dbReference>
<evidence type="ECO:0000313" key="28">
    <source>
        <dbReference type="Proteomes" id="UP000540117"/>
    </source>
</evidence>
<evidence type="ECO:0000313" key="26">
    <source>
        <dbReference type="Proteomes" id="UP000478704"/>
    </source>
</evidence>
<evidence type="ECO:0000313" key="16">
    <source>
        <dbReference type="Proteomes" id="UP000337746"/>
    </source>
</evidence>
<evidence type="ECO:0000313" key="1">
    <source>
        <dbReference type="EMBL" id="EAC4553582.1"/>
    </source>
</evidence>
<dbReference type="EMBL" id="AANPAU010000006">
    <property type="protein sequence ID" value="EDP8514502.1"/>
    <property type="molecule type" value="Genomic_DNA"/>
</dbReference>
<evidence type="ECO:0000313" key="23">
    <source>
        <dbReference type="Proteomes" id="UP000398321"/>
    </source>
</evidence>
<dbReference type="Proteomes" id="UP000339309">
    <property type="component" value="Unassembled WGS sequence"/>
</dbReference>
<dbReference type="EMBL" id="AABDGJ010000004">
    <property type="protein sequence ID" value="EAG6990374.1"/>
    <property type="molecule type" value="Genomic_DNA"/>
</dbReference>
<evidence type="ECO:0000313" key="20">
    <source>
        <dbReference type="Proteomes" id="UP000364988"/>
    </source>
</evidence>
<evidence type="ECO:0000313" key="25">
    <source>
        <dbReference type="Proteomes" id="UP000423131"/>
    </source>
</evidence>
<dbReference type="EMBL" id="AABAWE010000005">
    <property type="protein sequence ID" value="EAG2087718.1"/>
    <property type="molecule type" value="Genomic_DNA"/>
</dbReference>
<evidence type="ECO:0000313" key="13">
    <source>
        <dbReference type="EMBL" id="ECC1555985.1"/>
    </source>
</evidence>
<gene>
    <name evidence="9" type="ORF">AB917_07210</name>
    <name evidence="1" type="ORF">ABZ57_13890</name>
    <name evidence="6" type="ORF">B1N52_04150</name>
    <name evidence="5" type="ORF">BCZ21_10630</name>
    <name evidence="7" type="ORF">CAV64_10305</name>
    <name evidence="8" type="ORF">DCT16_00170</name>
    <name evidence="4" type="ORF">EX365_09690</name>
    <name evidence="3" type="ORF">EXZ73_12805</name>
    <name evidence="14" type="ORF">F6436_06940</name>
    <name evidence="10" type="ORF">FA835_12250</name>
    <name evidence="12" type="ORF">FLQ97_12135</name>
    <name evidence="11" type="ORF">FLR03_14265</name>
    <name evidence="13" type="ORF">FNX40_04085</name>
    <name evidence="15" type="ORF">G3O21_001926</name>
    <name evidence="2" type="ORF">UI29_03960</name>
</gene>
<dbReference type="EMBL" id="AAHZFN010000022">
    <property type="protein sequence ID" value="ECB9474834.1"/>
    <property type="molecule type" value="Genomic_DNA"/>
</dbReference>
<comment type="caution">
    <text evidence="9">The sequence shown here is derived from an EMBL/GenBank/DDBJ whole genome shotgun (WGS) entry which is preliminary data.</text>
</comment>
<evidence type="ECO:0000313" key="6">
    <source>
        <dbReference type="EMBL" id="EAG2514343.1"/>
    </source>
</evidence>
<dbReference type="Proteomes" id="UP000376505">
    <property type="component" value="Unassembled WGS sequence"/>
</dbReference>
<dbReference type="EMBL" id="AAANYR010000005">
    <property type="protein sequence ID" value="EAD5786828.1"/>
    <property type="molecule type" value="Genomic_DNA"/>
</dbReference>
<dbReference type="Proteomes" id="UP000566721">
    <property type="component" value="Unassembled WGS sequence"/>
</dbReference>
<evidence type="ECO:0000313" key="8">
    <source>
        <dbReference type="EMBL" id="EAG6167796.1"/>
    </source>
</evidence>
<dbReference type="Proteomes" id="UP000389283">
    <property type="component" value="Unassembled WGS sequence"/>
</dbReference>
<sequence>MYYSAYLPLNFSIGRLCFIVQSIVKKRLFIAFIAKLLTDCSFDYNYSQKKQNQLMRVLFLGIYLQGIIITEIDNHKHNRFSFIFHLKQLK</sequence>
<evidence type="ECO:0000313" key="5">
    <source>
        <dbReference type="EMBL" id="EAG2087718.1"/>
    </source>
</evidence>
<dbReference type="Proteomes" id="UP000525850">
    <property type="component" value="Unassembled WGS sequence"/>
</dbReference>
<evidence type="ECO:0000313" key="7">
    <source>
        <dbReference type="EMBL" id="EAG4331626.1"/>
    </source>
</evidence>
<evidence type="ECO:0000313" key="22">
    <source>
        <dbReference type="Proteomes" id="UP000389283"/>
    </source>
</evidence>
<dbReference type="EMBL" id="AAHZFY010000031">
    <property type="protein sequence ID" value="ECB9514479.1"/>
    <property type="molecule type" value="Genomic_DNA"/>
</dbReference>
<evidence type="ECO:0000313" key="14">
    <source>
        <dbReference type="EMBL" id="ECY6544061.1"/>
    </source>
</evidence>
<accession>A0A457UDN2</accession>
<evidence type="ECO:0000313" key="21">
    <source>
        <dbReference type="Proteomes" id="UP000376505"/>
    </source>
</evidence>
<dbReference type="EMBL" id="AABCVX010000001">
    <property type="protein sequence ID" value="EAG6167796.1"/>
    <property type="molecule type" value="Genomic_DNA"/>
</dbReference>
<proteinExistence type="predicted"/>
<protein>
    <submittedName>
        <fullName evidence="9">Uncharacterized protein</fullName>
    </submittedName>
</protein>
<evidence type="ECO:0000313" key="27">
    <source>
        <dbReference type="Proteomes" id="UP000525850"/>
    </source>
</evidence>
<name>A0A457UDN2_LISMN</name>
<dbReference type="EMBL" id="AAIAJJ010000002">
    <property type="protein sequence ID" value="ECC1555985.1"/>
    <property type="molecule type" value="Genomic_DNA"/>
</dbReference>
<reference evidence="24 29" key="2">
    <citation type="submission" date="2019-04" db="EMBL/GenBank/DDBJ databases">
        <authorList>
            <consortium name="GenomeTrakr network: Whole genome sequencing for foodborne pathogen traceback"/>
        </authorList>
    </citation>
    <scope>NUCLEOTIDE SEQUENCE [LARGE SCALE GENOMIC DNA]</scope>
    <source>
        <strain evidence="9 29">CFSAN004300</strain>
        <strain evidence="14 20">FLAG-55987</strain>
        <strain evidence="10 24">PHLUSALM00088</strain>
    </source>
</reference>
<evidence type="ECO:0000313" key="17">
    <source>
        <dbReference type="Proteomes" id="UP000339309"/>
    </source>
</evidence>
<evidence type="ECO:0000313" key="12">
    <source>
        <dbReference type="EMBL" id="ECB9514479.1"/>
    </source>
</evidence>
<evidence type="ECO:0000313" key="19">
    <source>
        <dbReference type="Proteomes" id="UP000345329"/>
    </source>
</evidence>